<dbReference type="Pfam" id="PF10000">
    <property type="entry name" value="ACT_3"/>
    <property type="match status" value="1"/>
</dbReference>
<dbReference type="Gene3D" id="3.30.2130.10">
    <property type="entry name" value="VC0802-like"/>
    <property type="match status" value="1"/>
</dbReference>
<name>A0A495DJI6_9PROT</name>
<evidence type="ECO:0000313" key="3">
    <source>
        <dbReference type="Proteomes" id="UP000273675"/>
    </source>
</evidence>
<organism evidence="2 3">
    <name type="scientific">Maricaulis maris</name>
    <dbReference type="NCBI Taxonomy" id="74318"/>
    <lineage>
        <taxon>Bacteria</taxon>
        <taxon>Pseudomonadati</taxon>
        <taxon>Pseudomonadota</taxon>
        <taxon>Alphaproteobacteria</taxon>
        <taxon>Maricaulales</taxon>
        <taxon>Maricaulaceae</taxon>
        <taxon>Maricaulis</taxon>
    </lineage>
</organism>
<dbReference type="PANTHER" id="PTHR39199">
    <property type="entry name" value="BLR5128 PROTEIN"/>
    <property type="match status" value="1"/>
</dbReference>
<dbReference type="RefSeq" id="WP_121210078.1">
    <property type="nucleotide sequence ID" value="NZ_RBIM01000002.1"/>
</dbReference>
<evidence type="ECO:0000259" key="1">
    <source>
        <dbReference type="Pfam" id="PF10000"/>
    </source>
</evidence>
<dbReference type="OrthoDB" id="517867at2"/>
<sequence>MTGISDLGTLLAGLRPEPDPTRYGFVTAERVLLAPYADTALMIFHEREGTTLILPWHEAVAADLEPVFPCRRITLAIHSSLEAVGFMAHVAAALAAEGIGCNPVAGYFHDHVFVPEDRLGDALAALKALARANGREFD</sequence>
<comment type="caution">
    <text evidence="2">The sequence shown here is derived from an EMBL/GenBank/DDBJ whole genome shotgun (WGS) entry which is preliminary data.</text>
</comment>
<dbReference type="SUPFAM" id="SSF55021">
    <property type="entry name" value="ACT-like"/>
    <property type="match status" value="2"/>
</dbReference>
<accession>A0A495DJI6</accession>
<feature type="domain" description="DUF2241" evidence="1">
    <location>
        <begin position="2"/>
        <end position="71"/>
    </location>
</feature>
<dbReference type="EMBL" id="RBIM01000002">
    <property type="protein sequence ID" value="RKR02781.1"/>
    <property type="molecule type" value="Genomic_DNA"/>
</dbReference>
<dbReference type="InterPro" id="IPR045865">
    <property type="entry name" value="ACT-like_dom_sf"/>
</dbReference>
<proteinExistence type="predicted"/>
<reference evidence="2 3" key="1">
    <citation type="submission" date="2018-10" db="EMBL/GenBank/DDBJ databases">
        <title>Genomic Encyclopedia of Type Strains, Phase IV (KMG-IV): sequencing the most valuable type-strain genomes for metagenomic binning, comparative biology and taxonomic classification.</title>
        <authorList>
            <person name="Goeker M."/>
        </authorList>
    </citation>
    <scope>NUCLEOTIDE SEQUENCE [LARGE SCALE GENOMIC DNA]</scope>
    <source>
        <strain evidence="2 3">DSM 4734</strain>
    </source>
</reference>
<dbReference type="Proteomes" id="UP000273675">
    <property type="component" value="Unassembled WGS sequence"/>
</dbReference>
<protein>
    <recommendedName>
        <fullName evidence="1">DUF2241 domain-containing protein</fullName>
    </recommendedName>
</protein>
<evidence type="ECO:0000313" key="2">
    <source>
        <dbReference type="EMBL" id="RKR02781.1"/>
    </source>
</evidence>
<gene>
    <name evidence="2" type="ORF">C7435_0720</name>
</gene>
<dbReference type="PANTHER" id="PTHR39199:SF1">
    <property type="entry name" value="BLR5128 PROTEIN"/>
    <property type="match status" value="1"/>
</dbReference>
<dbReference type="InterPro" id="IPR018717">
    <property type="entry name" value="DUF2241"/>
</dbReference>
<dbReference type="AlphaFoldDB" id="A0A495DJI6"/>